<dbReference type="SUPFAM" id="SSF55729">
    <property type="entry name" value="Acyl-CoA N-acyltransferases (Nat)"/>
    <property type="match status" value="1"/>
</dbReference>
<dbReference type="PANTHER" id="PTHR43877">
    <property type="entry name" value="AMINOALKYLPHOSPHONATE N-ACETYLTRANSFERASE-RELATED-RELATED"/>
    <property type="match status" value="1"/>
</dbReference>
<reference evidence="4 5" key="1">
    <citation type="submission" date="2019-04" db="EMBL/GenBank/DDBJ databases">
        <title>Draft genome sequences for three unisolated Alnus-infective Frankia Sp+ strains, AgTrS, AiOr and AvVan, the first sequenced Frankia strains able to sporulate in-planta.</title>
        <authorList>
            <person name="Bethencourt L."/>
            <person name="Vautrin F."/>
            <person name="Taib N."/>
            <person name="Dubost A."/>
            <person name="Castro-Garcia L."/>
            <person name="Imbaud O."/>
            <person name="Abrouk D."/>
            <person name="Fournier P."/>
            <person name="Briolay J."/>
            <person name="Nguyen A."/>
            <person name="Normand P."/>
            <person name="Fernandez M.P."/>
            <person name="Brochier-Armanet C."/>
            <person name="Herrera-Belaroussi A."/>
        </authorList>
    </citation>
    <scope>NUCLEOTIDE SEQUENCE [LARGE SCALE GENOMIC DNA]</scope>
    <source>
        <strain evidence="4 5">AvVan</strain>
    </source>
</reference>
<dbReference type="OrthoDB" id="2639622at2"/>
<dbReference type="InterPro" id="IPR050832">
    <property type="entry name" value="Bact_Acetyltransf"/>
</dbReference>
<dbReference type="RefSeq" id="WP_136449204.1">
    <property type="nucleotide sequence ID" value="NZ_SSXH01000621.1"/>
</dbReference>
<gene>
    <name evidence="4" type="ORF">E7Y31_18810</name>
</gene>
<evidence type="ECO:0000256" key="1">
    <source>
        <dbReference type="ARBA" id="ARBA00022679"/>
    </source>
</evidence>
<feature type="domain" description="N-acetyltransferase" evidence="3">
    <location>
        <begin position="19"/>
        <end position="156"/>
    </location>
</feature>
<sequence>MAGRPRAARLSATSSARIVCIDSASLSDVADLLALWEAAAENESRPADTADAVRILLIRDSDACLVARQGGRIVGSLIAGWDGWRAHLYRLAVHPGMRRQGIGRALLDAAAARFRSLGATRLDAMVLEGNELGHMLWRAAGFQSQEEWRRWVTPLR</sequence>
<dbReference type="CDD" id="cd04301">
    <property type="entry name" value="NAT_SF"/>
    <property type="match status" value="1"/>
</dbReference>
<accession>A0A4S5CUT8</accession>
<dbReference type="AlphaFoldDB" id="A0A4S5CUT8"/>
<dbReference type="EMBL" id="SSXH01000621">
    <property type="protein sequence ID" value="THJ49940.1"/>
    <property type="molecule type" value="Genomic_DNA"/>
</dbReference>
<dbReference type="InterPro" id="IPR016181">
    <property type="entry name" value="Acyl_CoA_acyltransferase"/>
</dbReference>
<proteinExistence type="predicted"/>
<dbReference type="Gene3D" id="3.40.630.30">
    <property type="match status" value="1"/>
</dbReference>
<evidence type="ECO:0000313" key="5">
    <source>
        <dbReference type="Proteomes" id="UP000305282"/>
    </source>
</evidence>
<name>A0A4S5CUT8_9ACTN</name>
<keyword evidence="5" id="KW-1185">Reference proteome</keyword>
<dbReference type="Proteomes" id="UP000305282">
    <property type="component" value="Unassembled WGS sequence"/>
</dbReference>
<organism evidence="4 5">
    <name type="scientific">Candidatus Frankia alpina</name>
    <dbReference type="NCBI Taxonomy" id="2699483"/>
    <lineage>
        <taxon>Bacteria</taxon>
        <taxon>Bacillati</taxon>
        <taxon>Actinomycetota</taxon>
        <taxon>Actinomycetes</taxon>
        <taxon>Frankiales</taxon>
        <taxon>Frankiaceae</taxon>
        <taxon>Frankia</taxon>
    </lineage>
</organism>
<keyword evidence="2" id="KW-0012">Acyltransferase</keyword>
<evidence type="ECO:0000259" key="3">
    <source>
        <dbReference type="PROSITE" id="PS51186"/>
    </source>
</evidence>
<comment type="caution">
    <text evidence="4">The sequence shown here is derived from an EMBL/GenBank/DDBJ whole genome shotgun (WGS) entry which is preliminary data.</text>
</comment>
<keyword evidence="1 4" id="KW-0808">Transferase</keyword>
<dbReference type="InterPro" id="IPR000182">
    <property type="entry name" value="GNAT_dom"/>
</dbReference>
<evidence type="ECO:0000313" key="4">
    <source>
        <dbReference type="EMBL" id="THJ49940.1"/>
    </source>
</evidence>
<evidence type="ECO:0000256" key="2">
    <source>
        <dbReference type="ARBA" id="ARBA00023315"/>
    </source>
</evidence>
<protein>
    <submittedName>
        <fullName evidence="4">GNAT family N-acetyltransferase</fullName>
    </submittedName>
</protein>
<dbReference type="Pfam" id="PF00583">
    <property type="entry name" value="Acetyltransf_1"/>
    <property type="match status" value="1"/>
</dbReference>
<dbReference type="GO" id="GO:0016747">
    <property type="term" value="F:acyltransferase activity, transferring groups other than amino-acyl groups"/>
    <property type="evidence" value="ECO:0007669"/>
    <property type="project" value="InterPro"/>
</dbReference>
<dbReference type="PROSITE" id="PS51186">
    <property type="entry name" value="GNAT"/>
    <property type="match status" value="1"/>
</dbReference>